<evidence type="ECO:0000259" key="3">
    <source>
        <dbReference type="Pfam" id="PF00291"/>
    </source>
</evidence>
<protein>
    <submittedName>
        <fullName evidence="4">Pyridoxal-phosphate dependent enzyme</fullName>
    </submittedName>
</protein>
<dbReference type="Proteomes" id="UP000294257">
    <property type="component" value="Unassembled WGS sequence"/>
</dbReference>
<comment type="cofactor">
    <cofactor evidence="1">
        <name>pyridoxal 5'-phosphate</name>
        <dbReference type="ChEBI" id="CHEBI:597326"/>
    </cofactor>
</comment>
<keyword evidence="2" id="KW-0663">Pyridoxal phosphate</keyword>
<dbReference type="AlphaFoldDB" id="A0A4Q7L1U4"/>
<dbReference type="SUPFAM" id="SSF53686">
    <property type="entry name" value="Tryptophan synthase beta subunit-like PLP-dependent enzymes"/>
    <property type="match status" value="1"/>
</dbReference>
<sequence length="266" mass="28831">MIMITNSHADELSPRAVLSTLETPAGTVTVVRDDLLPGGTKQRALAAHLTDIVAGGARSVVYASPAPGFAQVALAYVCRRMEIDCVLFCQQLGDSYHEFSLLARSYGATIEPCATLALAEKAASAYRDREADCVKLPLGFGDTGFIRCLRATLRREWAHITNDLGYTPERVWLPVGSGTFARAMLDVLPEGISLTCVDVGVLDPADARVHELADLPGVSVRRASEAFLEPCAVTPPVPSNTHYDAKLWPLIQRDAANQDLWWNVAR</sequence>
<dbReference type="EMBL" id="SGWQ01000002">
    <property type="protein sequence ID" value="RZS43084.1"/>
    <property type="molecule type" value="Genomic_DNA"/>
</dbReference>
<dbReference type="Pfam" id="PF00291">
    <property type="entry name" value="PALP"/>
    <property type="match status" value="1"/>
</dbReference>
<accession>A0A4Q7L1U4</accession>
<dbReference type="OrthoDB" id="9801249at2"/>
<keyword evidence="5" id="KW-1185">Reference proteome</keyword>
<organism evidence="4 5">
    <name type="scientific">Herbihabitans rhizosphaerae</name>
    <dbReference type="NCBI Taxonomy" id="1872711"/>
    <lineage>
        <taxon>Bacteria</taxon>
        <taxon>Bacillati</taxon>
        <taxon>Actinomycetota</taxon>
        <taxon>Actinomycetes</taxon>
        <taxon>Pseudonocardiales</taxon>
        <taxon>Pseudonocardiaceae</taxon>
        <taxon>Herbihabitans</taxon>
    </lineage>
</organism>
<gene>
    <name evidence="4" type="ORF">EV193_10260</name>
</gene>
<feature type="domain" description="Tryptophan synthase beta chain-like PALP" evidence="3">
    <location>
        <begin position="28"/>
        <end position="190"/>
    </location>
</feature>
<reference evidence="4 5" key="1">
    <citation type="submission" date="2019-02" db="EMBL/GenBank/DDBJ databases">
        <title>Genomic Encyclopedia of Type Strains, Phase IV (KMG-IV): sequencing the most valuable type-strain genomes for metagenomic binning, comparative biology and taxonomic classification.</title>
        <authorList>
            <person name="Goeker M."/>
        </authorList>
    </citation>
    <scope>NUCLEOTIDE SEQUENCE [LARGE SCALE GENOMIC DNA]</scope>
    <source>
        <strain evidence="4 5">DSM 101727</strain>
    </source>
</reference>
<evidence type="ECO:0000256" key="1">
    <source>
        <dbReference type="ARBA" id="ARBA00001933"/>
    </source>
</evidence>
<proteinExistence type="predicted"/>
<dbReference type="InterPro" id="IPR036052">
    <property type="entry name" value="TrpB-like_PALP_sf"/>
</dbReference>
<comment type="caution">
    <text evidence="4">The sequence shown here is derived from an EMBL/GenBank/DDBJ whole genome shotgun (WGS) entry which is preliminary data.</text>
</comment>
<evidence type="ECO:0000256" key="2">
    <source>
        <dbReference type="ARBA" id="ARBA00022898"/>
    </source>
</evidence>
<evidence type="ECO:0000313" key="4">
    <source>
        <dbReference type="EMBL" id="RZS43084.1"/>
    </source>
</evidence>
<name>A0A4Q7L1U4_9PSEU</name>
<evidence type="ECO:0000313" key="5">
    <source>
        <dbReference type="Proteomes" id="UP000294257"/>
    </source>
</evidence>
<dbReference type="GO" id="GO:1901605">
    <property type="term" value="P:alpha-amino acid metabolic process"/>
    <property type="evidence" value="ECO:0007669"/>
    <property type="project" value="UniProtKB-ARBA"/>
</dbReference>
<dbReference type="InterPro" id="IPR001926">
    <property type="entry name" value="TrpB-like_PALP"/>
</dbReference>
<dbReference type="Gene3D" id="3.40.50.1100">
    <property type="match status" value="2"/>
</dbReference>